<proteinExistence type="predicted"/>
<dbReference type="SUPFAM" id="SSF54695">
    <property type="entry name" value="POZ domain"/>
    <property type="match status" value="1"/>
</dbReference>
<dbReference type="PANTHER" id="PTHR14499:SF135">
    <property type="entry name" value="BTB DOMAIN-CONTAINING PROTEIN-RELATED"/>
    <property type="match status" value="1"/>
</dbReference>
<evidence type="ECO:0000259" key="1">
    <source>
        <dbReference type="SMART" id="SM00225"/>
    </source>
</evidence>
<dbReference type="SMART" id="SM00225">
    <property type="entry name" value="BTB"/>
    <property type="match status" value="1"/>
</dbReference>
<keyword evidence="2" id="KW-1185">Reference proteome</keyword>
<dbReference type="Gene3D" id="3.30.710.10">
    <property type="entry name" value="Potassium Channel Kv1.1, Chain A"/>
    <property type="match status" value="1"/>
</dbReference>
<dbReference type="Proteomes" id="UP000887569">
    <property type="component" value="Unplaced"/>
</dbReference>
<evidence type="ECO:0000313" key="4">
    <source>
        <dbReference type="WBParaSite" id="PgR002_g252_t04"/>
    </source>
</evidence>
<dbReference type="WBParaSite" id="PgR002_g252_t05">
    <property type="protein sequence ID" value="PgR002_g252_t05"/>
    <property type="gene ID" value="PgR002_g252"/>
</dbReference>
<dbReference type="AlphaFoldDB" id="A0A915A7V5"/>
<evidence type="ECO:0000313" key="5">
    <source>
        <dbReference type="WBParaSite" id="PgR002_g252_t05"/>
    </source>
</evidence>
<evidence type="ECO:0000313" key="3">
    <source>
        <dbReference type="WBParaSite" id="PgR002_g252_t03"/>
    </source>
</evidence>
<dbReference type="GO" id="GO:0051260">
    <property type="term" value="P:protein homooligomerization"/>
    <property type="evidence" value="ECO:0007669"/>
    <property type="project" value="InterPro"/>
</dbReference>
<dbReference type="Pfam" id="PF02214">
    <property type="entry name" value="BTB_2"/>
    <property type="match status" value="1"/>
</dbReference>
<dbReference type="InterPro" id="IPR000210">
    <property type="entry name" value="BTB/POZ_dom"/>
</dbReference>
<dbReference type="PANTHER" id="PTHR14499">
    <property type="entry name" value="POTASSIUM CHANNEL TETRAMERIZATION DOMAIN-CONTAINING"/>
    <property type="match status" value="1"/>
</dbReference>
<organism evidence="2 5">
    <name type="scientific">Parascaris univalens</name>
    <name type="common">Nematode worm</name>
    <dbReference type="NCBI Taxonomy" id="6257"/>
    <lineage>
        <taxon>Eukaryota</taxon>
        <taxon>Metazoa</taxon>
        <taxon>Ecdysozoa</taxon>
        <taxon>Nematoda</taxon>
        <taxon>Chromadorea</taxon>
        <taxon>Rhabditida</taxon>
        <taxon>Spirurina</taxon>
        <taxon>Ascaridomorpha</taxon>
        <taxon>Ascaridoidea</taxon>
        <taxon>Ascarididae</taxon>
        <taxon>Parascaris</taxon>
    </lineage>
</organism>
<dbReference type="InterPro" id="IPR003131">
    <property type="entry name" value="T1-type_BTB"/>
</dbReference>
<dbReference type="WBParaSite" id="PgR002_g252_t04">
    <property type="protein sequence ID" value="PgR002_g252_t04"/>
    <property type="gene ID" value="PgR002_g252"/>
</dbReference>
<accession>A0A915A7V5</accession>
<dbReference type="WBParaSite" id="PgR002_g252_t03">
    <property type="protein sequence ID" value="PgR002_g252_t03"/>
    <property type="gene ID" value="PgR002_g252"/>
</dbReference>
<evidence type="ECO:0000313" key="2">
    <source>
        <dbReference type="Proteomes" id="UP000887569"/>
    </source>
</evidence>
<dbReference type="WBParaSite" id="PgR002_g252_t06">
    <property type="protein sequence ID" value="PgR002_g252_t06"/>
    <property type="gene ID" value="PgR002_g252"/>
</dbReference>
<protein>
    <submittedName>
        <fullName evidence="3 4">BTB domain-containing protein</fullName>
    </submittedName>
</protein>
<feature type="domain" description="BTB" evidence="1">
    <location>
        <begin position="38"/>
        <end position="150"/>
    </location>
</feature>
<name>A0A915A7V5_PARUN</name>
<sequence length="182" mass="20990">MTSPYDAFPSAPAPLSRMNAANLMGIDGYAPEMHHSNEVVQLNVGGTIYSTLYDTLVNSKSKFFEHMFRVDPHSGRVAVFKQNIIEDEEGRIFINRDGHLFGYVLQYMRDGKRTVVPESPDLIRRLAREAEFFTLDRYRALLLERLTEEERSRNVRNETLDSIKSALQQVTQQLYNVSFKKP</sequence>
<dbReference type="InterPro" id="IPR011333">
    <property type="entry name" value="SKP1/BTB/POZ_sf"/>
</dbReference>
<reference evidence="3 4" key="1">
    <citation type="submission" date="2022-11" db="UniProtKB">
        <authorList>
            <consortium name="WormBaseParasite"/>
        </authorList>
    </citation>
    <scope>IDENTIFICATION</scope>
</reference>
<dbReference type="CDD" id="cd18316">
    <property type="entry name" value="BTB_POZ_KCTD-like"/>
    <property type="match status" value="1"/>
</dbReference>